<gene>
    <name evidence="2" type="ORF">EJA19_09185</name>
</gene>
<keyword evidence="1" id="KW-0472">Membrane</keyword>
<protein>
    <recommendedName>
        <fullName evidence="4">DUF4157 domain-containing protein</fullName>
    </recommendedName>
</protein>
<feature type="transmembrane region" description="Helical" evidence="1">
    <location>
        <begin position="49"/>
        <end position="67"/>
    </location>
</feature>
<evidence type="ECO:0000256" key="1">
    <source>
        <dbReference type="SAM" id="Phobius"/>
    </source>
</evidence>
<dbReference type="EMBL" id="RWBG01000004">
    <property type="protein sequence ID" value="RSK39105.1"/>
    <property type="molecule type" value="Genomic_DNA"/>
</dbReference>
<reference evidence="2 3" key="1">
    <citation type="submission" date="2018-12" db="EMBL/GenBank/DDBJ databases">
        <title>Mangrovimonas spongiae sp. nov., a novel member of the genus Mangrovimonas isolated from marine sponge.</title>
        <authorList>
            <person name="Zhuang L."/>
            <person name="Luo L."/>
        </authorList>
    </citation>
    <scope>NUCLEOTIDE SEQUENCE [LARGE SCALE GENOMIC DNA]</scope>
    <source>
        <strain evidence="2 3">HN-E26</strain>
    </source>
</reference>
<comment type="caution">
    <text evidence="2">The sequence shown here is derived from an EMBL/GenBank/DDBJ whole genome shotgun (WGS) entry which is preliminary data.</text>
</comment>
<dbReference type="AlphaFoldDB" id="A0A3R9MFC2"/>
<dbReference type="Proteomes" id="UP000270620">
    <property type="component" value="Unassembled WGS sequence"/>
</dbReference>
<organism evidence="2 3">
    <name type="scientific">Mangrovimonas spongiae</name>
    <dbReference type="NCBI Taxonomy" id="2494697"/>
    <lineage>
        <taxon>Bacteria</taxon>
        <taxon>Pseudomonadati</taxon>
        <taxon>Bacteroidota</taxon>
        <taxon>Flavobacteriia</taxon>
        <taxon>Flavobacteriales</taxon>
        <taxon>Flavobacteriaceae</taxon>
        <taxon>Mangrovimonas</taxon>
    </lineage>
</organism>
<sequence>MIIYSKYLVPKGFIGITLFPFIVLKHSIKRTSKTLINHEKIHLKQQLELSIIFFYLWYVVEFLYRWAIHKNRQLAYKHISFEREAYANENNLDYLKSRPLWRFLIYL</sequence>
<keyword evidence="1" id="KW-1133">Transmembrane helix</keyword>
<evidence type="ECO:0000313" key="3">
    <source>
        <dbReference type="Proteomes" id="UP000270620"/>
    </source>
</evidence>
<accession>A0A3R9MFC2</accession>
<keyword evidence="1" id="KW-0812">Transmembrane</keyword>
<evidence type="ECO:0008006" key="4">
    <source>
        <dbReference type="Google" id="ProtNLM"/>
    </source>
</evidence>
<proteinExistence type="predicted"/>
<evidence type="ECO:0000313" key="2">
    <source>
        <dbReference type="EMBL" id="RSK39105.1"/>
    </source>
</evidence>
<keyword evidence="3" id="KW-1185">Reference proteome</keyword>
<feature type="transmembrane region" description="Helical" evidence="1">
    <location>
        <begin position="12"/>
        <end position="28"/>
    </location>
</feature>
<name>A0A3R9MFC2_9FLAO</name>